<evidence type="ECO:0000313" key="10">
    <source>
        <dbReference type="Proteomes" id="UP000001822"/>
    </source>
</evidence>
<dbReference type="Pfam" id="PF25954">
    <property type="entry name" value="Beta-barrel_RND_2"/>
    <property type="match status" value="1"/>
</dbReference>
<dbReference type="InterPro" id="IPR058792">
    <property type="entry name" value="Beta-barrel_RND_2"/>
</dbReference>
<feature type="domain" description="Multidrug resistance protein MdtA-like C-terminal permuted SH3" evidence="8">
    <location>
        <begin position="300"/>
        <end position="353"/>
    </location>
</feature>
<dbReference type="EMBL" id="CP000383">
    <property type="protein sequence ID" value="ABG58420.1"/>
    <property type="molecule type" value="Genomic_DNA"/>
</dbReference>
<evidence type="ECO:0000313" key="9">
    <source>
        <dbReference type="EMBL" id="ABG58420.1"/>
    </source>
</evidence>
<sequence>MFFPHNIKGVSILHTCMKKIRLYVITGIAIGILIAVKLIFFPSQKAGGNSSGKDKQSAVPVTVCIVGDDAFQDHIYASGTIVANEEAALKAEATGIITYLNLPEGQRVKAGTLLLKVNDADLRAQLDKINIRLRLAEESEVRQRKLLKLSGVSQQEYDIALADLKSLLADSTYHQALLAKTEIRAPFDGVIGIRNVSIGSYLTPAVTVAYIHQLDPVKIDFSLPEKYTSLFNAGDVVHFKTEGSAEVHTATISVKDPMVDAGSRSVRYRALSRNADGRLLPGAFTHVELFLKDKSGTLFVPTETIIPFLTGKKVFIVKNGLAEERIIETGLRTADNVQILSGLAAGDSVVVKGNFQLKKNTPVKVVQGKKK</sequence>
<gene>
    <name evidence="9" type="primary">yegM</name>
    <name evidence="9" type="ordered locus">CHU_1145</name>
</gene>
<dbReference type="OrthoDB" id="9806939at2"/>
<dbReference type="Pfam" id="PF25876">
    <property type="entry name" value="HH_MFP_RND"/>
    <property type="match status" value="1"/>
</dbReference>
<name>A0A6N4SQ59_CYTH3</name>
<organism evidence="9 10">
    <name type="scientific">Cytophaga hutchinsonii (strain ATCC 33406 / DSM 1761 / CIP 103989 / NBRC 15051 / NCIMB 9469 / D465)</name>
    <dbReference type="NCBI Taxonomy" id="269798"/>
    <lineage>
        <taxon>Bacteria</taxon>
        <taxon>Pseudomonadati</taxon>
        <taxon>Bacteroidota</taxon>
        <taxon>Cytophagia</taxon>
        <taxon>Cytophagales</taxon>
        <taxon>Cytophagaceae</taxon>
        <taxon>Cytophaga</taxon>
    </lineage>
</organism>
<evidence type="ECO:0000259" key="8">
    <source>
        <dbReference type="Pfam" id="PF25967"/>
    </source>
</evidence>
<reference evidence="9 10" key="1">
    <citation type="journal article" date="2007" name="Appl. Environ. Microbiol.">
        <title>Genome sequence of the cellulolytic gliding bacterium Cytophaga hutchinsonii.</title>
        <authorList>
            <person name="Xie G."/>
            <person name="Bruce D.C."/>
            <person name="Challacombe J.F."/>
            <person name="Chertkov O."/>
            <person name="Detter J.C."/>
            <person name="Gilna P."/>
            <person name="Han C.S."/>
            <person name="Lucas S."/>
            <person name="Misra M."/>
            <person name="Myers G.L."/>
            <person name="Richardson P."/>
            <person name="Tapia R."/>
            <person name="Thayer N."/>
            <person name="Thompson L.S."/>
            <person name="Brettin T.S."/>
            <person name="Henrissat B."/>
            <person name="Wilson D.B."/>
            <person name="McBride M.J."/>
        </authorList>
    </citation>
    <scope>NUCLEOTIDE SEQUENCE [LARGE SCALE GENOMIC DNA]</scope>
    <source>
        <strain evidence="10">ATCC 33406 / DSM 1761 / CIP 103989 / NBRC 15051 / NCIMB 9469 / D465</strain>
    </source>
</reference>
<dbReference type="InterPro" id="IPR058627">
    <property type="entry name" value="MdtA-like_C"/>
</dbReference>
<keyword evidence="4" id="KW-1133">Transmembrane helix</keyword>
<dbReference type="InterPro" id="IPR006143">
    <property type="entry name" value="RND_pump_MFP"/>
</dbReference>
<dbReference type="Gene3D" id="1.10.287.470">
    <property type="entry name" value="Helix hairpin bin"/>
    <property type="match status" value="1"/>
</dbReference>
<evidence type="ECO:0000256" key="3">
    <source>
        <dbReference type="ARBA" id="ARBA00022448"/>
    </source>
</evidence>
<feature type="domain" description="Multidrug resistance protein MdtA-like alpha-helical hairpin" evidence="5">
    <location>
        <begin position="120"/>
        <end position="180"/>
    </location>
</feature>
<evidence type="ECO:0000259" key="6">
    <source>
        <dbReference type="Pfam" id="PF25917"/>
    </source>
</evidence>
<dbReference type="KEGG" id="chu:CHU_1145"/>
<feature type="transmembrane region" description="Helical" evidence="4">
    <location>
        <begin position="20"/>
        <end position="41"/>
    </location>
</feature>
<evidence type="ECO:0000256" key="1">
    <source>
        <dbReference type="ARBA" id="ARBA00004196"/>
    </source>
</evidence>
<comment type="similarity">
    <text evidence="2">Belongs to the membrane fusion protein (MFP) (TC 8.A.1) family.</text>
</comment>
<keyword evidence="10" id="KW-1185">Reference proteome</keyword>
<comment type="subcellular location">
    <subcellularLocation>
        <location evidence="1">Cell envelope</location>
    </subcellularLocation>
</comment>
<evidence type="ECO:0000259" key="7">
    <source>
        <dbReference type="Pfam" id="PF25954"/>
    </source>
</evidence>
<dbReference type="Gene3D" id="2.40.420.20">
    <property type="match status" value="1"/>
</dbReference>
<dbReference type="Pfam" id="PF25967">
    <property type="entry name" value="RND-MFP_C"/>
    <property type="match status" value="1"/>
</dbReference>
<proteinExistence type="inferred from homology"/>
<dbReference type="AlphaFoldDB" id="A0A6N4SQ59"/>
<dbReference type="InterPro" id="IPR058624">
    <property type="entry name" value="MdtA-like_HH"/>
</dbReference>
<dbReference type="SUPFAM" id="SSF111369">
    <property type="entry name" value="HlyD-like secretion proteins"/>
    <property type="match status" value="1"/>
</dbReference>
<dbReference type="Gene3D" id="2.40.50.100">
    <property type="match status" value="1"/>
</dbReference>
<evidence type="ECO:0000259" key="5">
    <source>
        <dbReference type="Pfam" id="PF25876"/>
    </source>
</evidence>
<dbReference type="Gene3D" id="2.40.30.170">
    <property type="match status" value="1"/>
</dbReference>
<protein>
    <submittedName>
        <fullName evidence="9">Possible membrane protein</fullName>
    </submittedName>
</protein>
<accession>A0A6N4SQ59</accession>
<dbReference type="InterPro" id="IPR058625">
    <property type="entry name" value="MdtA-like_BSH"/>
</dbReference>
<evidence type="ECO:0000256" key="2">
    <source>
        <dbReference type="ARBA" id="ARBA00009477"/>
    </source>
</evidence>
<keyword evidence="4" id="KW-0812">Transmembrane</keyword>
<feature type="domain" description="CusB-like beta-barrel" evidence="7">
    <location>
        <begin position="219"/>
        <end position="289"/>
    </location>
</feature>
<dbReference type="NCBIfam" id="TIGR01730">
    <property type="entry name" value="RND_mfp"/>
    <property type="match status" value="1"/>
</dbReference>
<dbReference type="GO" id="GO:0015562">
    <property type="term" value="F:efflux transmembrane transporter activity"/>
    <property type="evidence" value="ECO:0007669"/>
    <property type="project" value="TreeGrafter"/>
</dbReference>
<keyword evidence="4" id="KW-0472">Membrane</keyword>
<dbReference type="PANTHER" id="PTHR30469">
    <property type="entry name" value="MULTIDRUG RESISTANCE PROTEIN MDTA"/>
    <property type="match status" value="1"/>
</dbReference>
<evidence type="ECO:0000256" key="4">
    <source>
        <dbReference type="SAM" id="Phobius"/>
    </source>
</evidence>
<keyword evidence="3" id="KW-0813">Transport</keyword>
<dbReference type="GO" id="GO:1990281">
    <property type="term" value="C:efflux pump complex"/>
    <property type="evidence" value="ECO:0007669"/>
    <property type="project" value="TreeGrafter"/>
</dbReference>
<dbReference type="Pfam" id="PF25917">
    <property type="entry name" value="BSH_RND"/>
    <property type="match status" value="1"/>
</dbReference>
<feature type="domain" description="Multidrug resistance protein MdtA-like barrel-sandwich hybrid" evidence="6">
    <location>
        <begin position="87"/>
        <end position="207"/>
    </location>
</feature>
<dbReference type="Proteomes" id="UP000001822">
    <property type="component" value="Chromosome"/>
</dbReference>
<dbReference type="PANTHER" id="PTHR30469:SF36">
    <property type="entry name" value="BLL3903 PROTEIN"/>
    <property type="match status" value="1"/>
</dbReference>